<dbReference type="RefSeq" id="WP_380057360.1">
    <property type="nucleotide sequence ID" value="NZ_JBHLTC010000053.1"/>
</dbReference>
<name>A0ABV6QY07_9ACTN</name>
<keyword evidence="1" id="KW-0472">Membrane</keyword>
<organism evidence="2 3">
    <name type="scientific">Kribbella deserti</name>
    <dbReference type="NCBI Taxonomy" id="1926257"/>
    <lineage>
        <taxon>Bacteria</taxon>
        <taxon>Bacillati</taxon>
        <taxon>Actinomycetota</taxon>
        <taxon>Actinomycetes</taxon>
        <taxon>Propionibacteriales</taxon>
        <taxon>Kribbellaceae</taxon>
        <taxon>Kribbella</taxon>
    </lineage>
</organism>
<evidence type="ECO:0000256" key="1">
    <source>
        <dbReference type="SAM" id="Phobius"/>
    </source>
</evidence>
<evidence type="ECO:0000313" key="2">
    <source>
        <dbReference type="EMBL" id="MFC0629380.1"/>
    </source>
</evidence>
<dbReference type="Proteomes" id="UP001589890">
    <property type="component" value="Unassembled WGS sequence"/>
</dbReference>
<reference evidence="2 3" key="1">
    <citation type="submission" date="2024-09" db="EMBL/GenBank/DDBJ databases">
        <authorList>
            <person name="Sun Q."/>
            <person name="Mori K."/>
        </authorList>
    </citation>
    <scope>NUCLEOTIDE SEQUENCE [LARGE SCALE GENOMIC DNA]</scope>
    <source>
        <strain evidence="2 3">CGMCC 1.15906</strain>
    </source>
</reference>
<comment type="caution">
    <text evidence="2">The sequence shown here is derived from an EMBL/GenBank/DDBJ whole genome shotgun (WGS) entry which is preliminary data.</text>
</comment>
<accession>A0ABV6QY07</accession>
<proteinExistence type="predicted"/>
<sequence length="131" mass="13733">MVLVISSVFFVTAAIGDIATGASDTDSSTLWGILVFFLSASAVGGWMAWANLGPRRRQVSQQELELKVLDLARELGGSVTVVEVASDCGVSVSVAKQALDRLCGHGVATPELTDAGLMVYRVDFLPPPALP</sequence>
<evidence type="ECO:0008006" key="4">
    <source>
        <dbReference type="Google" id="ProtNLM"/>
    </source>
</evidence>
<evidence type="ECO:0000313" key="3">
    <source>
        <dbReference type="Proteomes" id="UP001589890"/>
    </source>
</evidence>
<gene>
    <name evidence="2" type="ORF">ACFFGN_35270</name>
</gene>
<keyword evidence="1" id="KW-1133">Transmembrane helix</keyword>
<keyword evidence="3" id="KW-1185">Reference proteome</keyword>
<keyword evidence="1" id="KW-0812">Transmembrane</keyword>
<feature type="transmembrane region" description="Helical" evidence="1">
    <location>
        <begin position="31"/>
        <end position="52"/>
    </location>
</feature>
<dbReference type="EMBL" id="JBHLTC010000053">
    <property type="protein sequence ID" value="MFC0629380.1"/>
    <property type="molecule type" value="Genomic_DNA"/>
</dbReference>
<protein>
    <recommendedName>
        <fullName evidence="4">MarR family transcriptional regulator</fullName>
    </recommendedName>
</protein>